<name>A0A8B0SQD9_KLEPN</name>
<feature type="compositionally biased region" description="Basic and acidic residues" evidence="1">
    <location>
        <begin position="8"/>
        <end position="20"/>
    </location>
</feature>
<reference evidence="2" key="1">
    <citation type="submission" date="2020-01" db="EMBL/GenBank/DDBJ databases">
        <authorList>
            <person name="Qin S."/>
        </authorList>
    </citation>
    <scope>NUCLEOTIDE SEQUENCE</scope>
    <source>
        <strain evidence="2">CVir17-16-YZ6g</strain>
        <plasmid evidence="2">p17-15-vir-like</plasmid>
    </source>
</reference>
<accession>A0A8B0SQD9</accession>
<dbReference type="AlphaFoldDB" id="A0A8B0SQD9"/>
<dbReference type="EMBL" id="MN956836">
    <property type="protein sequence ID" value="QTX14473.1"/>
    <property type="molecule type" value="Genomic_DNA"/>
</dbReference>
<proteinExistence type="predicted"/>
<evidence type="ECO:0000313" key="2">
    <source>
        <dbReference type="EMBL" id="QTX14473.1"/>
    </source>
</evidence>
<evidence type="ECO:0000256" key="1">
    <source>
        <dbReference type="SAM" id="MobiDB-lite"/>
    </source>
</evidence>
<keyword evidence="2" id="KW-0614">Plasmid</keyword>
<organism evidence="2">
    <name type="scientific">Klebsiella pneumoniae</name>
    <dbReference type="NCBI Taxonomy" id="573"/>
    <lineage>
        <taxon>Bacteria</taxon>
        <taxon>Pseudomonadati</taxon>
        <taxon>Pseudomonadota</taxon>
        <taxon>Gammaproteobacteria</taxon>
        <taxon>Enterobacterales</taxon>
        <taxon>Enterobacteriaceae</taxon>
        <taxon>Klebsiella/Raoultella group</taxon>
        <taxon>Klebsiella</taxon>
        <taxon>Klebsiella pneumoniae complex</taxon>
    </lineage>
</organism>
<feature type="region of interest" description="Disordered" evidence="1">
    <location>
        <begin position="1"/>
        <end position="31"/>
    </location>
</feature>
<sequence>MNGFNTDEMLKKLGKLDPREFSPGAAPQGEK</sequence>
<geneLocation type="plasmid" evidence="2">
    <name>p17-15-vir-like</name>
</geneLocation>
<protein>
    <submittedName>
        <fullName evidence="2">IncF plasmid conjugative transfer pilus assembly protein TraB</fullName>
    </submittedName>
</protein>